<dbReference type="Proteomes" id="UP001605036">
    <property type="component" value="Unassembled WGS sequence"/>
</dbReference>
<comment type="caution">
    <text evidence="2">The sequence shown here is derived from an EMBL/GenBank/DDBJ whole genome shotgun (WGS) entry which is preliminary data.</text>
</comment>
<sequence length="172" mass="19925">MENLKQWTRAASSSFETASTFPLRQACAGWLYAHLIPSFIGFLGGFIVRESRGCLMLEFSGYVVYNVILLQLALEVSNQMDVEEDESFIEDALVRCWEKVAVLSTFLATIGIEAENGGQWWVCERSLVWWDYFLSTAYEDERWIKIMRLPCSVFKSIVWDLISSIYKQNTRF</sequence>
<proteinExistence type="predicted"/>
<accession>A0ABD1YTQ6</accession>
<organism evidence="2 3">
    <name type="scientific">Riccia fluitans</name>
    <dbReference type="NCBI Taxonomy" id="41844"/>
    <lineage>
        <taxon>Eukaryota</taxon>
        <taxon>Viridiplantae</taxon>
        <taxon>Streptophyta</taxon>
        <taxon>Embryophyta</taxon>
        <taxon>Marchantiophyta</taxon>
        <taxon>Marchantiopsida</taxon>
        <taxon>Marchantiidae</taxon>
        <taxon>Marchantiales</taxon>
        <taxon>Ricciaceae</taxon>
        <taxon>Riccia</taxon>
    </lineage>
</organism>
<evidence type="ECO:0000256" key="1">
    <source>
        <dbReference type="SAM" id="Phobius"/>
    </source>
</evidence>
<feature type="transmembrane region" description="Helical" evidence="1">
    <location>
        <begin position="29"/>
        <end position="48"/>
    </location>
</feature>
<evidence type="ECO:0000313" key="2">
    <source>
        <dbReference type="EMBL" id="KAL2632767.1"/>
    </source>
</evidence>
<protein>
    <submittedName>
        <fullName evidence="2">Uncharacterized protein</fullName>
    </submittedName>
</protein>
<dbReference type="AlphaFoldDB" id="A0ABD1YTQ6"/>
<evidence type="ECO:0000313" key="3">
    <source>
        <dbReference type="Proteomes" id="UP001605036"/>
    </source>
</evidence>
<gene>
    <name evidence="2" type="ORF">R1flu_004246</name>
</gene>
<reference evidence="2 3" key="1">
    <citation type="submission" date="2024-09" db="EMBL/GenBank/DDBJ databases">
        <title>Chromosome-scale assembly of Riccia fluitans.</title>
        <authorList>
            <person name="Paukszto L."/>
            <person name="Sawicki J."/>
            <person name="Karawczyk K."/>
            <person name="Piernik-Szablinska J."/>
            <person name="Szczecinska M."/>
            <person name="Mazdziarz M."/>
        </authorList>
    </citation>
    <scope>NUCLEOTIDE SEQUENCE [LARGE SCALE GENOMIC DNA]</scope>
    <source>
        <strain evidence="2">Rf_01</strain>
        <tissue evidence="2">Aerial parts of the thallus</tissue>
    </source>
</reference>
<keyword evidence="1" id="KW-0472">Membrane</keyword>
<keyword evidence="1" id="KW-0812">Transmembrane</keyword>
<name>A0ABD1YTQ6_9MARC</name>
<keyword evidence="1" id="KW-1133">Transmembrane helix</keyword>
<dbReference type="EMBL" id="JBHFFA010000003">
    <property type="protein sequence ID" value="KAL2632767.1"/>
    <property type="molecule type" value="Genomic_DNA"/>
</dbReference>
<keyword evidence="3" id="KW-1185">Reference proteome</keyword>